<dbReference type="STRING" id="391625.PPSIR1_10575"/>
<evidence type="ECO:0000256" key="1">
    <source>
        <dbReference type="SAM" id="SignalP"/>
    </source>
</evidence>
<dbReference type="OrthoDB" id="5483710at2"/>
<feature type="chain" id="PRO_5002697399" description="Lipoprotein" evidence="1">
    <location>
        <begin position="21"/>
        <end position="743"/>
    </location>
</feature>
<name>A6G4U9_9BACT</name>
<keyword evidence="3" id="KW-1185">Reference proteome</keyword>
<organism evidence="2 3">
    <name type="scientific">Plesiocystis pacifica SIR-1</name>
    <dbReference type="NCBI Taxonomy" id="391625"/>
    <lineage>
        <taxon>Bacteria</taxon>
        <taxon>Pseudomonadati</taxon>
        <taxon>Myxococcota</taxon>
        <taxon>Polyangia</taxon>
        <taxon>Nannocystales</taxon>
        <taxon>Nannocystaceae</taxon>
        <taxon>Plesiocystis</taxon>
    </lineage>
</organism>
<feature type="signal peptide" evidence="1">
    <location>
        <begin position="1"/>
        <end position="20"/>
    </location>
</feature>
<dbReference type="PROSITE" id="PS51257">
    <property type="entry name" value="PROKAR_LIPOPROTEIN"/>
    <property type="match status" value="1"/>
</dbReference>
<sequence>MTRRAGLRGVSLALSLVAGASCNSIDTGPTVECVSDADCLIGTLCSVEQGNICVPEGLPPRAALAFDIEEDNVRVELQGCDPEVTRELGGSELRVQRRGQIIDDYAFRPERVRAVEDCSTADCAGTCDDEALTCTEPLDLSLDLGSDSRLALTRLTQPSQSYLTTPDPPLPEGELPSPLEFRWASYDSTQVTEHPVIRIDGGPLAESDNALFRRALPEGTTVLDEEGEPADIVVADELRCQRGLISSDGVRTVSGQPVAGAEVEFTYDEAVAADSTVLGGPGSACDANEDCSPGWACGEQGRCGLDLSGLSAGSTDTLEDGSFGPAWMYTYCEGVESAGDDILVRALQVRVNPVAESGLPTTLYSLEQEFPDPATPGASRLHPMTGKLCLPDWAGPEPVEFALEGEPVELLETSLGKYTCCSTECLPSNDPDVEPAPPPMVSSCSGFDRVRFETRWINDVDPEVWEAGECMPSAAFSDGSNGRYVRDVNTCEEGQPCVVALTIGDELEPEARTYVYSITQPVGSVFRSITGSFEFTAGMDALPTFELLPRVLLRGRIACAAGTQNCSAEGALFAAERLRVAEEDDPPGPYFFQASVDAQGNFVLPIDPGIYVVTAYPAVGQPGGPAPFDVLDLREDSPLLTNVEGVPNVSLAAPFELDDGRLVRAFLRDFDLSTTIRPIDTGSWQSQGDAFPYDLNDPQTCYGPARRGCQIRSLLRPTQAPLSLSITRRLQFTTRTAGSDNCP</sequence>
<evidence type="ECO:0000313" key="2">
    <source>
        <dbReference type="EMBL" id="EDM79041.1"/>
    </source>
</evidence>
<comment type="caution">
    <text evidence="2">The sequence shown here is derived from an EMBL/GenBank/DDBJ whole genome shotgun (WGS) entry which is preliminary data.</text>
</comment>
<dbReference type="Proteomes" id="UP000005801">
    <property type="component" value="Unassembled WGS sequence"/>
</dbReference>
<dbReference type="RefSeq" id="WP_006971748.1">
    <property type="nucleotide sequence ID" value="NZ_ABCS01000023.1"/>
</dbReference>
<dbReference type="AlphaFoldDB" id="A6G4U9"/>
<evidence type="ECO:0008006" key="4">
    <source>
        <dbReference type="Google" id="ProtNLM"/>
    </source>
</evidence>
<protein>
    <recommendedName>
        <fullName evidence="4">Lipoprotein</fullName>
    </recommendedName>
</protein>
<keyword evidence="1" id="KW-0732">Signal</keyword>
<proteinExistence type="predicted"/>
<dbReference type="EMBL" id="ABCS01000023">
    <property type="protein sequence ID" value="EDM79041.1"/>
    <property type="molecule type" value="Genomic_DNA"/>
</dbReference>
<reference evidence="2 3" key="1">
    <citation type="submission" date="2007-06" db="EMBL/GenBank/DDBJ databases">
        <authorList>
            <person name="Shimkets L."/>
            <person name="Ferriera S."/>
            <person name="Johnson J."/>
            <person name="Kravitz S."/>
            <person name="Beeson K."/>
            <person name="Sutton G."/>
            <person name="Rogers Y.-H."/>
            <person name="Friedman R."/>
            <person name="Frazier M."/>
            <person name="Venter J.C."/>
        </authorList>
    </citation>
    <scope>NUCLEOTIDE SEQUENCE [LARGE SCALE GENOMIC DNA]</scope>
    <source>
        <strain evidence="2 3">SIR-1</strain>
    </source>
</reference>
<gene>
    <name evidence="2" type="ORF">PPSIR1_10575</name>
</gene>
<evidence type="ECO:0000313" key="3">
    <source>
        <dbReference type="Proteomes" id="UP000005801"/>
    </source>
</evidence>
<accession>A6G4U9</accession>